<dbReference type="SFLD" id="SFLDG01386">
    <property type="entry name" value="main_SPASM_domain-containing"/>
    <property type="match status" value="1"/>
</dbReference>
<keyword evidence="4" id="KW-0411">Iron-sulfur</keyword>
<accession>A0A7X0SCM0</accession>
<dbReference type="GO" id="GO:0051536">
    <property type="term" value="F:iron-sulfur cluster binding"/>
    <property type="evidence" value="ECO:0007669"/>
    <property type="project" value="UniProtKB-KW"/>
</dbReference>
<evidence type="ECO:0000256" key="2">
    <source>
        <dbReference type="ARBA" id="ARBA00022723"/>
    </source>
</evidence>
<dbReference type="CDD" id="cd01335">
    <property type="entry name" value="Radical_SAM"/>
    <property type="match status" value="1"/>
</dbReference>
<dbReference type="SFLD" id="SFLDS00029">
    <property type="entry name" value="Radical_SAM"/>
    <property type="match status" value="1"/>
</dbReference>
<protein>
    <submittedName>
        <fullName evidence="6">Radical SAM protein</fullName>
    </submittedName>
</protein>
<dbReference type="Gene3D" id="3.20.20.70">
    <property type="entry name" value="Aldolase class I"/>
    <property type="match status" value="1"/>
</dbReference>
<reference evidence="6 7" key="1">
    <citation type="submission" date="2020-08" db="EMBL/GenBank/DDBJ databases">
        <title>Clostridia isolated from Swiss meat.</title>
        <authorList>
            <person name="Wambui J."/>
            <person name="Stevens M.J.A."/>
            <person name="Stephan R."/>
        </authorList>
    </citation>
    <scope>NUCLEOTIDE SEQUENCE [LARGE SCALE GENOMIC DNA]</scope>
    <source>
        <strain evidence="6 7">CM001</strain>
    </source>
</reference>
<dbReference type="InterPro" id="IPR050377">
    <property type="entry name" value="Radical_SAM_PqqE_MftC-like"/>
</dbReference>
<evidence type="ECO:0000256" key="3">
    <source>
        <dbReference type="ARBA" id="ARBA00023004"/>
    </source>
</evidence>
<sequence>MNGHGMINCKTLVNGEKIIISNVITGNYLKTSKKYYDTVLELINDKNCNQLNDYSEKIQSNLRALIGSLMKIGVLEEKSKEYRFVEKNQKIESVFIICTNRCNLNCTHCSKESDFGNQDGLNSEKLKFVFDEVVDLKPISITLSGGEPLYRKNFIDELKYLRSIYEGKIVLSTNALLINEENIKDIINNIDTISISLDGVDEETCSEIRGKNYYANVMSKIELIKKHGFSKIVLSMTITKTTEKYKGEFIGLCKRLECMPLLRRFTPMGRGEINQNRLMSRPSEQAIELEGNRLRAKECSPILKEICIDEMGRVFPCQLLMERKFCLGNLLDIGQSLKVMIKKNGRHVNKEIENVRPFNSNECRECNVNLFCWSCLGNYINIKNNKEVFEELCEFKRNILVSKVWN</sequence>
<keyword evidence="1" id="KW-0949">S-adenosyl-L-methionine</keyword>
<dbReference type="SMART" id="SM00729">
    <property type="entry name" value="Elp3"/>
    <property type="match status" value="1"/>
</dbReference>
<keyword evidence="2" id="KW-0479">Metal-binding</keyword>
<dbReference type="EMBL" id="JACKWY010000001">
    <property type="protein sequence ID" value="MBB6713126.1"/>
    <property type="molecule type" value="Genomic_DNA"/>
</dbReference>
<dbReference type="Pfam" id="PF04055">
    <property type="entry name" value="Radical_SAM"/>
    <property type="match status" value="1"/>
</dbReference>
<dbReference type="AlphaFoldDB" id="A0A7X0SCM0"/>
<dbReference type="InterPro" id="IPR013785">
    <property type="entry name" value="Aldolase_TIM"/>
</dbReference>
<dbReference type="SUPFAM" id="SSF102114">
    <property type="entry name" value="Radical SAM enzymes"/>
    <property type="match status" value="1"/>
</dbReference>
<dbReference type="PANTHER" id="PTHR11228">
    <property type="entry name" value="RADICAL SAM DOMAIN PROTEIN"/>
    <property type="match status" value="1"/>
</dbReference>
<feature type="domain" description="Radical SAM core" evidence="5">
    <location>
        <begin position="88"/>
        <end position="309"/>
    </location>
</feature>
<evidence type="ECO:0000259" key="5">
    <source>
        <dbReference type="PROSITE" id="PS51918"/>
    </source>
</evidence>
<gene>
    <name evidence="6" type="ORF">H7E68_00085</name>
</gene>
<keyword evidence="3" id="KW-0408">Iron</keyword>
<dbReference type="SFLD" id="SFLDG01067">
    <property type="entry name" value="SPASM/twitch_domain_containing"/>
    <property type="match status" value="1"/>
</dbReference>
<name>A0A7X0SCM0_9CLOT</name>
<dbReference type="GO" id="GO:0003824">
    <property type="term" value="F:catalytic activity"/>
    <property type="evidence" value="ECO:0007669"/>
    <property type="project" value="InterPro"/>
</dbReference>
<dbReference type="PROSITE" id="PS51918">
    <property type="entry name" value="RADICAL_SAM"/>
    <property type="match status" value="1"/>
</dbReference>
<comment type="caution">
    <text evidence="6">The sequence shown here is derived from an EMBL/GenBank/DDBJ whole genome shotgun (WGS) entry which is preliminary data.</text>
</comment>
<evidence type="ECO:0000256" key="1">
    <source>
        <dbReference type="ARBA" id="ARBA00022691"/>
    </source>
</evidence>
<evidence type="ECO:0000256" key="4">
    <source>
        <dbReference type="ARBA" id="ARBA00023014"/>
    </source>
</evidence>
<evidence type="ECO:0000313" key="6">
    <source>
        <dbReference type="EMBL" id="MBB6713126.1"/>
    </source>
</evidence>
<organism evidence="6 7">
    <name type="scientific">Clostridium gasigenes</name>
    <dbReference type="NCBI Taxonomy" id="94869"/>
    <lineage>
        <taxon>Bacteria</taxon>
        <taxon>Bacillati</taxon>
        <taxon>Bacillota</taxon>
        <taxon>Clostridia</taxon>
        <taxon>Eubacteriales</taxon>
        <taxon>Clostridiaceae</taxon>
        <taxon>Clostridium</taxon>
    </lineage>
</organism>
<dbReference type="InterPro" id="IPR006638">
    <property type="entry name" value="Elp3/MiaA/NifB-like_rSAM"/>
</dbReference>
<dbReference type="InterPro" id="IPR058240">
    <property type="entry name" value="rSAM_sf"/>
</dbReference>
<dbReference type="PANTHER" id="PTHR11228:SF7">
    <property type="entry name" value="PQQA PEPTIDE CYCLASE"/>
    <property type="match status" value="1"/>
</dbReference>
<dbReference type="RefSeq" id="WP_185163011.1">
    <property type="nucleotide sequence ID" value="NZ_JACKWY010000001.1"/>
</dbReference>
<dbReference type="Proteomes" id="UP000585258">
    <property type="component" value="Unassembled WGS sequence"/>
</dbReference>
<dbReference type="InterPro" id="IPR007197">
    <property type="entry name" value="rSAM"/>
</dbReference>
<proteinExistence type="predicted"/>
<dbReference type="GO" id="GO:0046872">
    <property type="term" value="F:metal ion binding"/>
    <property type="evidence" value="ECO:0007669"/>
    <property type="project" value="UniProtKB-KW"/>
</dbReference>
<evidence type="ECO:0000313" key="7">
    <source>
        <dbReference type="Proteomes" id="UP000585258"/>
    </source>
</evidence>